<dbReference type="Proteomes" id="UP000542125">
    <property type="component" value="Unassembled WGS sequence"/>
</dbReference>
<reference evidence="2 3" key="1">
    <citation type="submission" date="2020-07" db="EMBL/GenBank/DDBJ databases">
        <title>Genomic Encyclopedia of Type Strains, Phase IV (KMG-V): Genome sequencing to study the core and pangenomes of soil and plant-associated prokaryotes.</title>
        <authorList>
            <person name="Whitman W."/>
        </authorList>
    </citation>
    <scope>NUCLEOTIDE SEQUENCE [LARGE SCALE GENOMIC DNA]</scope>
    <source>
        <strain evidence="2 3">SAS40</strain>
    </source>
</reference>
<dbReference type="EMBL" id="JACBYR010000003">
    <property type="protein sequence ID" value="NYE85936.1"/>
    <property type="molecule type" value="Genomic_DNA"/>
</dbReference>
<gene>
    <name evidence="2" type="ORF">FHW18_005255</name>
</gene>
<dbReference type="GO" id="GO:0016740">
    <property type="term" value="F:transferase activity"/>
    <property type="evidence" value="ECO:0007669"/>
    <property type="project" value="UniProtKB-KW"/>
</dbReference>
<keyword evidence="1" id="KW-0812">Transmembrane</keyword>
<organism evidence="2 3">
    <name type="scientific">Pigmentiphaga litoralis</name>
    <dbReference type="NCBI Taxonomy" id="516702"/>
    <lineage>
        <taxon>Bacteria</taxon>
        <taxon>Pseudomonadati</taxon>
        <taxon>Pseudomonadota</taxon>
        <taxon>Betaproteobacteria</taxon>
        <taxon>Burkholderiales</taxon>
        <taxon>Alcaligenaceae</taxon>
        <taxon>Pigmentiphaga</taxon>
    </lineage>
</organism>
<evidence type="ECO:0000256" key="1">
    <source>
        <dbReference type="SAM" id="Phobius"/>
    </source>
</evidence>
<feature type="transmembrane region" description="Helical" evidence="1">
    <location>
        <begin position="455"/>
        <end position="479"/>
    </location>
</feature>
<feature type="transmembrane region" description="Helical" evidence="1">
    <location>
        <begin position="327"/>
        <end position="346"/>
    </location>
</feature>
<comment type="caution">
    <text evidence="2">The sequence shown here is derived from an EMBL/GenBank/DDBJ whole genome shotgun (WGS) entry which is preliminary data.</text>
</comment>
<evidence type="ECO:0000313" key="3">
    <source>
        <dbReference type="Proteomes" id="UP000542125"/>
    </source>
</evidence>
<accession>A0A7Y9LQJ6</accession>
<feature type="transmembrane region" description="Helical" evidence="1">
    <location>
        <begin position="353"/>
        <end position="371"/>
    </location>
</feature>
<keyword evidence="3" id="KW-1185">Reference proteome</keyword>
<evidence type="ECO:0000313" key="2">
    <source>
        <dbReference type="EMBL" id="NYE85936.1"/>
    </source>
</evidence>
<feature type="transmembrane region" description="Helical" evidence="1">
    <location>
        <begin position="115"/>
        <end position="133"/>
    </location>
</feature>
<keyword evidence="1" id="KW-1133">Transmembrane helix</keyword>
<name>A0A7Y9LQJ6_9BURK</name>
<dbReference type="AlphaFoldDB" id="A0A7Y9LQJ6"/>
<feature type="transmembrane region" description="Helical" evidence="1">
    <location>
        <begin position="91"/>
        <end position="109"/>
    </location>
</feature>
<feature type="transmembrane region" description="Helical" evidence="1">
    <location>
        <begin position="249"/>
        <end position="268"/>
    </location>
</feature>
<feature type="transmembrane region" description="Helical" evidence="1">
    <location>
        <begin position="225"/>
        <end position="242"/>
    </location>
</feature>
<feature type="transmembrane region" description="Helical" evidence="1">
    <location>
        <begin position="27"/>
        <end position="45"/>
    </location>
</feature>
<protein>
    <submittedName>
        <fullName evidence="2">4-amino-4-deoxy-L-arabinose transferase-like glycosyltransferase</fullName>
    </submittedName>
</protein>
<feature type="transmembrane region" description="Helical" evidence="1">
    <location>
        <begin position="154"/>
        <end position="174"/>
    </location>
</feature>
<proteinExistence type="predicted"/>
<feature type="transmembrane region" description="Helical" evidence="1">
    <location>
        <begin position="180"/>
        <end position="196"/>
    </location>
</feature>
<feature type="transmembrane region" description="Helical" evidence="1">
    <location>
        <begin position="428"/>
        <end position="449"/>
    </location>
</feature>
<sequence>MSTSPARYADPHQPNPARLTATATTKLPRWGLLGLCLIYILAGLITREPWKSEDVIGYAQMWSAVNGDWRQWLTPEVAGIAVTQEGPLPTWLGALSMMLLQPLAGAIVASRIPNLIWFGITSSSLWYGAYLLARRAEAQPLALPFGGQPGARDYGRMLADASLLLLVGTLGVLWRSHETSAEPAALAFGAFAFYSLTRMLDHPRWGAVTLGIALGGAFLSRGFPALAPLVIGVLLAGWRCAALRPAVKWMALLSLPIALAISLAWWIPASELNPYWMRGWWSWNASVLGVLTGPGASAAFRNLLWFLWPTWPLVLLTIWRWRGFVGAPHIQIPLAMLIGAALMLLVTRTPLDAEFLAFVIPSAVLAALALPTLRRGLINALDWFAVMVFSFALAVIWLGWIAIMTGVPPKIARNIARQTPGYEAELSLLALAIAVVSTLAWIALVVWRLRERPTGLWRGTVLAAGGVVVNWLLLMTLWLPSINYSKSYREVSGSLAAALAEVPTNKAGAGASRPAATRGTAVRGGECVRSAGLGLPQRASFAVFDGLVFERSADCPLVLLQGNASTLWHAVGQGDYAGAQVIWEGGRASDSRRSANEREYFMLLRTAPGTGGRK</sequence>
<feature type="transmembrane region" description="Helical" evidence="1">
    <location>
        <begin position="303"/>
        <end position="321"/>
    </location>
</feature>
<dbReference type="RefSeq" id="WP_179590492.1">
    <property type="nucleotide sequence ID" value="NZ_JACBYR010000003.1"/>
</dbReference>
<feature type="transmembrane region" description="Helical" evidence="1">
    <location>
        <begin position="383"/>
        <end position="407"/>
    </location>
</feature>
<keyword evidence="1" id="KW-0472">Membrane</keyword>
<keyword evidence="2" id="KW-0808">Transferase</keyword>